<evidence type="ECO:0000313" key="1">
    <source>
        <dbReference type="EMBL" id="MBP2026708.1"/>
    </source>
</evidence>
<dbReference type="EMBL" id="JAGGLI010000003">
    <property type="protein sequence ID" value="MBP2026708.1"/>
    <property type="molecule type" value="Genomic_DNA"/>
</dbReference>
<evidence type="ECO:0000313" key="2">
    <source>
        <dbReference type="Proteomes" id="UP001314903"/>
    </source>
</evidence>
<comment type="caution">
    <text evidence="1">The sequence shown here is derived from an EMBL/GenBank/DDBJ whole genome shotgun (WGS) entry which is preliminary data.</text>
</comment>
<gene>
    <name evidence="1" type="ORF">J2Z35_000497</name>
</gene>
<dbReference type="Proteomes" id="UP001314903">
    <property type="component" value="Unassembled WGS sequence"/>
</dbReference>
<accession>A0ABS4KG36</accession>
<organism evidence="1 2">
    <name type="scientific">Acetoanaerobium pronyense</name>
    <dbReference type="NCBI Taxonomy" id="1482736"/>
    <lineage>
        <taxon>Bacteria</taxon>
        <taxon>Bacillati</taxon>
        <taxon>Bacillota</taxon>
        <taxon>Clostridia</taxon>
        <taxon>Peptostreptococcales</taxon>
        <taxon>Filifactoraceae</taxon>
        <taxon>Acetoanaerobium</taxon>
    </lineage>
</organism>
<name>A0ABS4KG36_9FIRM</name>
<sequence length="195" mass="22324">MALSVLFRNVEVENDTVINRLTFKGNVVNRNFKDIEGYGLLTTYGKDGRALETIFFELPELDRSSFGNFEVYAKNEDVEDYELEIFEVSERKKNQRIPSLENVNQSIEFSDDITVSSSVGSLYTVMGRYTNKNSTPVSGMARITFFDSDGRIIDSSPFLLSRIEPNQTKTFSTHGMEIEGYKTYEIQIDSIREEN</sequence>
<keyword evidence="2" id="KW-1185">Reference proteome</keyword>
<proteinExistence type="predicted"/>
<reference evidence="1 2" key="1">
    <citation type="submission" date="2021-03" db="EMBL/GenBank/DDBJ databases">
        <title>Genomic Encyclopedia of Type Strains, Phase IV (KMG-IV): sequencing the most valuable type-strain genomes for metagenomic binning, comparative biology and taxonomic classification.</title>
        <authorList>
            <person name="Goeker M."/>
        </authorList>
    </citation>
    <scope>NUCLEOTIDE SEQUENCE [LARGE SCALE GENOMIC DNA]</scope>
    <source>
        <strain evidence="1 2">DSM 27512</strain>
    </source>
</reference>
<protein>
    <submittedName>
        <fullName evidence="1">Uncharacterized protein</fullName>
    </submittedName>
</protein>